<comment type="similarity">
    <text evidence="2">Belongs to the bacterial solute-binding protein 1 family.</text>
</comment>
<sequence>MKKKVWLSFFATLGVLGTAGCGNTNNSSEAKAADDSKPVTIEYWHVNADTQGGKTVTQLVDDYNKSQSKVKVVAKFNPDMYKGLMQNLQAAVASNTVPDVVQVGWAFKDYFAENFQYTDPTELVKEVEPKQSDYFDKYFLSNIMDLAKLDGKYIGIPYSLSNPVLYLNEDVLKEAGLNEKGPQTWEELETYAKTIKDKTGKYGFYMQEPADSWAQQALLESNGAAVITKGKATFASSEGIQAYQLYQDMIVKDQSALHISWDQGVQSFIDGKVGMLYTTIAQRNNVQSNAKFEVNAVKSPSWKGKEVKLPAGGAMLAVTSKDKDKKTATWDFLKYLYSVESMAEWTKGTGYVPPRKDVATSEKGLKKFLEENTMMQPAIEQMDGMVSWSSFPGDAGLEAEQKLLDMRDKILSGSDVTKTMKDTQSEINDLLK</sequence>
<dbReference type="CDD" id="cd14748">
    <property type="entry name" value="PBP2_UgpB"/>
    <property type="match status" value="1"/>
</dbReference>
<comment type="caution">
    <text evidence="6">The sequence shown here is derived from an EMBL/GenBank/DDBJ whole genome shotgun (WGS) entry which is preliminary data.</text>
</comment>
<evidence type="ECO:0000256" key="2">
    <source>
        <dbReference type="ARBA" id="ARBA00008520"/>
    </source>
</evidence>
<dbReference type="RefSeq" id="WP_379979521.1">
    <property type="nucleotide sequence ID" value="NZ_JBHUMO010000012.1"/>
</dbReference>
<evidence type="ECO:0000256" key="4">
    <source>
        <dbReference type="ARBA" id="ARBA00022729"/>
    </source>
</evidence>
<evidence type="ECO:0000313" key="6">
    <source>
        <dbReference type="EMBL" id="MFD2728275.1"/>
    </source>
</evidence>
<dbReference type="PANTHER" id="PTHR43649">
    <property type="entry name" value="ARABINOSE-BINDING PROTEIN-RELATED"/>
    <property type="match status" value="1"/>
</dbReference>
<keyword evidence="4 5" id="KW-0732">Signal</keyword>
<dbReference type="EMBL" id="JBHUMO010000012">
    <property type="protein sequence ID" value="MFD2728275.1"/>
    <property type="molecule type" value="Genomic_DNA"/>
</dbReference>
<evidence type="ECO:0000256" key="3">
    <source>
        <dbReference type="ARBA" id="ARBA00022448"/>
    </source>
</evidence>
<keyword evidence="3" id="KW-0813">Transport</keyword>
<evidence type="ECO:0000313" key="7">
    <source>
        <dbReference type="Proteomes" id="UP001597427"/>
    </source>
</evidence>
<reference evidence="7" key="1">
    <citation type="journal article" date="2019" name="Int. J. Syst. Evol. Microbiol.">
        <title>The Global Catalogue of Microorganisms (GCM) 10K type strain sequencing project: providing services to taxonomists for standard genome sequencing and annotation.</title>
        <authorList>
            <consortium name="The Broad Institute Genomics Platform"/>
            <consortium name="The Broad Institute Genome Sequencing Center for Infectious Disease"/>
            <person name="Wu L."/>
            <person name="Ma J."/>
        </authorList>
    </citation>
    <scope>NUCLEOTIDE SEQUENCE [LARGE SCALE GENOMIC DNA]</scope>
    <source>
        <strain evidence="7">TISTR 932</strain>
    </source>
</reference>
<dbReference type="SUPFAM" id="SSF53850">
    <property type="entry name" value="Periplasmic binding protein-like II"/>
    <property type="match status" value="1"/>
</dbReference>
<dbReference type="PANTHER" id="PTHR43649:SF31">
    <property type="entry name" value="SN-GLYCEROL-3-PHOSPHATE-BINDING PERIPLASMIC PROTEIN UGPB"/>
    <property type="match status" value="1"/>
</dbReference>
<dbReference type="PROSITE" id="PS51257">
    <property type="entry name" value="PROKAR_LIPOPROTEIN"/>
    <property type="match status" value="1"/>
</dbReference>
<comment type="subcellular location">
    <subcellularLocation>
        <location evidence="1">Cell envelope</location>
    </subcellularLocation>
</comment>
<name>A0ABW5TG88_9ENTE</name>
<gene>
    <name evidence="6" type="ORF">ACFSR0_02340</name>
</gene>
<accession>A0ABW5TG88</accession>
<feature type="chain" id="PRO_5046480335" evidence="5">
    <location>
        <begin position="20"/>
        <end position="432"/>
    </location>
</feature>
<dbReference type="Gene3D" id="3.40.190.10">
    <property type="entry name" value="Periplasmic binding protein-like II"/>
    <property type="match status" value="1"/>
</dbReference>
<evidence type="ECO:0000256" key="1">
    <source>
        <dbReference type="ARBA" id="ARBA00004196"/>
    </source>
</evidence>
<organism evidence="6 7">
    <name type="scientific">Enterococcus camelliae</name>
    <dbReference type="NCBI Taxonomy" id="453959"/>
    <lineage>
        <taxon>Bacteria</taxon>
        <taxon>Bacillati</taxon>
        <taxon>Bacillota</taxon>
        <taxon>Bacilli</taxon>
        <taxon>Lactobacillales</taxon>
        <taxon>Enterococcaceae</taxon>
        <taxon>Enterococcus</taxon>
    </lineage>
</organism>
<evidence type="ECO:0000256" key="5">
    <source>
        <dbReference type="SAM" id="SignalP"/>
    </source>
</evidence>
<dbReference type="Proteomes" id="UP001597427">
    <property type="component" value="Unassembled WGS sequence"/>
</dbReference>
<feature type="signal peptide" evidence="5">
    <location>
        <begin position="1"/>
        <end position="19"/>
    </location>
</feature>
<dbReference type="InterPro" id="IPR006059">
    <property type="entry name" value="SBP"/>
</dbReference>
<keyword evidence="7" id="KW-1185">Reference proteome</keyword>
<proteinExistence type="inferred from homology"/>
<protein>
    <submittedName>
        <fullName evidence="6">ABC transporter substrate-binding protein</fullName>
    </submittedName>
</protein>
<dbReference type="InterPro" id="IPR050490">
    <property type="entry name" value="Bact_solute-bd_prot1"/>
</dbReference>
<dbReference type="Pfam" id="PF13416">
    <property type="entry name" value="SBP_bac_8"/>
    <property type="match status" value="1"/>
</dbReference>